<geneLocation type="plasmid" evidence="1">
    <name>pVAPN1572</name>
</geneLocation>
<sequence>MALHLPKKRSKSVPQKAVGLDGMKVNVAGAAVEGVAKSQQTSSGLAGLTSKVSIRQLRSEISNAGLRQAAIDAGRKPPSDRTLRRWAQQGRIPHTEVAELAQRRAAIERLGGVKAVAKKIGRDPSSVRKWQSGQTNELRNDAKSKLKAAKAKDTMQKAGVLKPDGTSKRAVIQVTGRVHVRSGDEDGYDFRTRTLDFANSDTPFSATESQELAAALANDDQARVVAILERHATMDYPENKGFDRYNDQFGFHFDAIDNIQIDWI</sequence>
<evidence type="ECO:0000313" key="1">
    <source>
        <dbReference type="EMBL" id="ARX60091.1"/>
    </source>
</evidence>
<dbReference type="AlphaFoldDB" id="A0A1Z1UZ05"/>
<name>A0A1Z1UZ05_RHOHA</name>
<reference evidence="1" key="1">
    <citation type="journal article" date="2017" name="Genome Biol. Evol.">
        <title>Comparative Genomics of Rhodococcus equi Virulence Plasmids Indicates Host-Driven Evolution of the vap Pathogenicity Island.</title>
        <authorList>
            <person name="MacArthur I."/>
            <person name="Anastasi E."/>
            <person name="Alvarez S."/>
            <person name="Scortti M."/>
            <person name="Vazquez-Boland J.A."/>
        </authorList>
    </citation>
    <scope>NUCLEOTIDE SEQUENCE</scope>
    <source>
        <strain evidence="1">PAM1572</strain>
        <plasmid evidence="1">pVAPN1572</plasmid>
    </source>
</reference>
<dbReference type="RefSeq" id="WP_172687771.1">
    <property type="nucleotide sequence ID" value="NZ_KX443401.1"/>
</dbReference>
<gene>
    <name evidence="1" type="ORF">pVAPN1572_0540</name>
</gene>
<organism evidence="1">
    <name type="scientific">Rhodococcus hoagii</name>
    <name type="common">Corynebacterium equii</name>
    <dbReference type="NCBI Taxonomy" id="43767"/>
    <lineage>
        <taxon>Bacteria</taxon>
        <taxon>Bacillati</taxon>
        <taxon>Actinomycetota</taxon>
        <taxon>Actinomycetes</taxon>
        <taxon>Mycobacteriales</taxon>
        <taxon>Nocardiaceae</taxon>
        <taxon>Prescottella</taxon>
    </lineage>
</organism>
<protein>
    <submittedName>
        <fullName evidence="1">Putative excisionase Xis</fullName>
    </submittedName>
</protein>
<dbReference type="EMBL" id="KX443401">
    <property type="protein sequence ID" value="ARX60091.1"/>
    <property type="molecule type" value="Genomic_DNA"/>
</dbReference>
<keyword evidence="1" id="KW-0614">Plasmid</keyword>
<accession>A0A1Z1UZ05</accession>
<proteinExistence type="predicted"/>